<sequence length="350" mass="40724">MIDDFNNSVNADRFNIRGIISVILQAHKYREIQNVLEEYLGVKKALKVLQGIVRFSFYIEPVKQPKIETTKFDVRWSQSLREDQRFCSYDECLTIFDSLIEDVSLAVKDDEKRAFLDIVTNRSLMSYELNLGYVRRVQDGNIHSLDNISFFWGDDIKQVYLLREFLLCSENPEFVIFFKRAYEKVIVKSYLTDRVLTGLYKTNREKRWECNPNSVHFALRQESLLIEAKLIKQICHFEGFPQDLRTILSENNIMVFSTEITKCPITLDLLSFDQFKFEIENPVAGKSSFQVGHLHPLKSLNENQYVGHTAENISWISSVGNRIQGELSAEETGALIFKIIDNYKRAGLIE</sequence>
<name>A0ABW5KGM0_9SPHI</name>
<organism evidence="1 2">
    <name type="scientific">Sphingobacterium suaedae</name>
    <dbReference type="NCBI Taxonomy" id="1686402"/>
    <lineage>
        <taxon>Bacteria</taxon>
        <taxon>Pseudomonadati</taxon>
        <taxon>Bacteroidota</taxon>
        <taxon>Sphingobacteriia</taxon>
        <taxon>Sphingobacteriales</taxon>
        <taxon>Sphingobacteriaceae</taxon>
        <taxon>Sphingobacterium</taxon>
    </lineage>
</organism>
<keyword evidence="2" id="KW-1185">Reference proteome</keyword>
<evidence type="ECO:0000313" key="2">
    <source>
        <dbReference type="Proteomes" id="UP001597545"/>
    </source>
</evidence>
<comment type="caution">
    <text evidence="1">The sequence shown here is derived from an EMBL/GenBank/DDBJ whole genome shotgun (WGS) entry which is preliminary data.</text>
</comment>
<gene>
    <name evidence="1" type="ORF">ACFSR5_07415</name>
</gene>
<reference evidence="2" key="1">
    <citation type="journal article" date="2019" name="Int. J. Syst. Evol. Microbiol.">
        <title>The Global Catalogue of Microorganisms (GCM) 10K type strain sequencing project: providing services to taxonomists for standard genome sequencing and annotation.</title>
        <authorList>
            <consortium name="The Broad Institute Genomics Platform"/>
            <consortium name="The Broad Institute Genome Sequencing Center for Infectious Disease"/>
            <person name="Wu L."/>
            <person name="Ma J."/>
        </authorList>
    </citation>
    <scope>NUCLEOTIDE SEQUENCE [LARGE SCALE GENOMIC DNA]</scope>
    <source>
        <strain evidence="2">KCTC 42662</strain>
    </source>
</reference>
<dbReference type="Proteomes" id="UP001597545">
    <property type="component" value="Unassembled WGS sequence"/>
</dbReference>
<accession>A0ABW5KGM0</accession>
<protein>
    <submittedName>
        <fullName evidence="1">Uncharacterized protein</fullName>
    </submittedName>
</protein>
<dbReference type="RefSeq" id="WP_380902251.1">
    <property type="nucleotide sequence ID" value="NZ_JBHUEG010000007.1"/>
</dbReference>
<dbReference type="EMBL" id="JBHULR010000003">
    <property type="protein sequence ID" value="MFD2547468.1"/>
    <property type="molecule type" value="Genomic_DNA"/>
</dbReference>
<proteinExistence type="predicted"/>
<evidence type="ECO:0000313" key="1">
    <source>
        <dbReference type="EMBL" id="MFD2547468.1"/>
    </source>
</evidence>